<accession>A0AAJ0B3C3</accession>
<keyword evidence="3 6" id="KW-1133">Transmembrane helix</keyword>
<keyword evidence="4 6" id="KW-0472">Membrane</keyword>
<feature type="transmembrane region" description="Helical" evidence="6">
    <location>
        <begin position="44"/>
        <end position="67"/>
    </location>
</feature>
<name>A0AAJ0B3C3_9PEZI</name>
<evidence type="ECO:0000256" key="5">
    <source>
        <dbReference type="SAM" id="MobiDB-lite"/>
    </source>
</evidence>
<feature type="transmembrane region" description="Helical" evidence="6">
    <location>
        <begin position="20"/>
        <end position="37"/>
    </location>
</feature>
<dbReference type="InterPro" id="IPR007568">
    <property type="entry name" value="RTA1"/>
</dbReference>
<dbReference type="AlphaFoldDB" id="A0AAJ0B3C3"/>
<evidence type="ECO:0000256" key="3">
    <source>
        <dbReference type="ARBA" id="ARBA00022989"/>
    </source>
</evidence>
<evidence type="ECO:0000256" key="4">
    <source>
        <dbReference type="ARBA" id="ARBA00023136"/>
    </source>
</evidence>
<dbReference type="EMBL" id="MU839844">
    <property type="protein sequence ID" value="KAK1750812.1"/>
    <property type="molecule type" value="Genomic_DNA"/>
</dbReference>
<evidence type="ECO:0000313" key="7">
    <source>
        <dbReference type="EMBL" id="KAK1750812.1"/>
    </source>
</evidence>
<sequence>MDGPQSTDLVSPYNPSPAGNAFMLAAFAALVPVSLYTGFRYRTLLYTSIMVTGLLVEVVGHAAAAFLQFDPANRSLFCLFMIGTLWGATLIGSVNYLVLPRVMVIYGKNFSLVSHPAYFSISFLVLDIFALVFQSAGVTLASHSHTADEAAQGTRMLIGGLSIQVTSLVLFLAVYWFFRLKLSRRRYDLDLKFSSIFSSSRFSAWLLCMQISAVLLSIRAVIRVAAFSGGLSSDVAGSRLVTFTLDDSIVLLACTILVLAPAGRAFGNSWEKTSPFSSPEGSLDLPLRHQQRSRRRLKNMSISKPFTSATAFQPLNGGPPHLRHGTGPPPLTSPREAPVYVRPAYDLSPPPVVPLQNSQSLNQMYKEAGERRSGSWPLAPAPDSSRLVRPDTIWG</sequence>
<dbReference type="PANTHER" id="PTHR31465:SF9">
    <property type="entry name" value="SPHINGOID LONG-CHAIN BASE TRANSPORTER RSB1"/>
    <property type="match status" value="1"/>
</dbReference>
<gene>
    <name evidence="7" type="ORF">QBC47DRAFT_87318</name>
</gene>
<evidence type="ECO:0000313" key="8">
    <source>
        <dbReference type="Proteomes" id="UP001239445"/>
    </source>
</evidence>
<feature type="transmembrane region" description="Helical" evidence="6">
    <location>
        <begin position="156"/>
        <end position="178"/>
    </location>
</feature>
<feature type="transmembrane region" description="Helical" evidence="6">
    <location>
        <begin position="79"/>
        <end position="98"/>
    </location>
</feature>
<evidence type="ECO:0000256" key="2">
    <source>
        <dbReference type="ARBA" id="ARBA00022692"/>
    </source>
</evidence>
<feature type="transmembrane region" description="Helical" evidence="6">
    <location>
        <begin position="118"/>
        <end position="136"/>
    </location>
</feature>
<keyword evidence="2 6" id="KW-0812">Transmembrane</keyword>
<organism evidence="7 8">
    <name type="scientific">Echria macrotheca</name>
    <dbReference type="NCBI Taxonomy" id="438768"/>
    <lineage>
        <taxon>Eukaryota</taxon>
        <taxon>Fungi</taxon>
        <taxon>Dikarya</taxon>
        <taxon>Ascomycota</taxon>
        <taxon>Pezizomycotina</taxon>
        <taxon>Sordariomycetes</taxon>
        <taxon>Sordariomycetidae</taxon>
        <taxon>Sordariales</taxon>
        <taxon>Schizotheciaceae</taxon>
        <taxon>Echria</taxon>
    </lineage>
</organism>
<comment type="subcellular location">
    <subcellularLocation>
        <location evidence="1">Membrane</location>
        <topology evidence="1">Multi-pass membrane protein</topology>
    </subcellularLocation>
</comment>
<proteinExistence type="predicted"/>
<dbReference type="Pfam" id="PF04479">
    <property type="entry name" value="RTA1"/>
    <property type="match status" value="1"/>
</dbReference>
<dbReference type="GO" id="GO:0000324">
    <property type="term" value="C:fungal-type vacuole"/>
    <property type="evidence" value="ECO:0007669"/>
    <property type="project" value="TreeGrafter"/>
</dbReference>
<keyword evidence="8" id="KW-1185">Reference proteome</keyword>
<feature type="transmembrane region" description="Helical" evidence="6">
    <location>
        <begin position="248"/>
        <end position="267"/>
    </location>
</feature>
<reference evidence="7" key="1">
    <citation type="submission" date="2023-06" db="EMBL/GenBank/DDBJ databases">
        <title>Genome-scale phylogeny and comparative genomics of the fungal order Sordariales.</title>
        <authorList>
            <consortium name="Lawrence Berkeley National Laboratory"/>
            <person name="Hensen N."/>
            <person name="Bonometti L."/>
            <person name="Westerberg I."/>
            <person name="Brannstrom I.O."/>
            <person name="Guillou S."/>
            <person name="Cros-Aarteil S."/>
            <person name="Calhoun S."/>
            <person name="Haridas S."/>
            <person name="Kuo A."/>
            <person name="Mondo S."/>
            <person name="Pangilinan J."/>
            <person name="Riley R."/>
            <person name="Labutti K."/>
            <person name="Andreopoulos B."/>
            <person name="Lipzen A."/>
            <person name="Chen C."/>
            <person name="Yanf M."/>
            <person name="Daum C."/>
            <person name="Ng V."/>
            <person name="Clum A."/>
            <person name="Steindorff A."/>
            <person name="Ohm R."/>
            <person name="Martin F."/>
            <person name="Silar P."/>
            <person name="Natvig D."/>
            <person name="Lalanne C."/>
            <person name="Gautier V."/>
            <person name="Ament-Velasquez S.L."/>
            <person name="Kruys A."/>
            <person name="Hutchinson M.I."/>
            <person name="Powell A.J."/>
            <person name="Barry K."/>
            <person name="Miller A.N."/>
            <person name="Grigoriev I.V."/>
            <person name="Debuchy R."/>
            <person name="Gladieux P."/>
            <person name="Thoren M.H."/>
            <person name="Johannesson H."/>
        </authorList>
    </citation>
    <scope>NUCLEOTIDE SEQUENCE</scope>
    <source>
        <strain evidence="7">PSN4</strain>
    </source>
</reference>
<dbReference type="GO" id="GO:0005886">
    <property type="term" value="C:plasma membrane"/>
    <property type="evidence" value="ECO:0007669"/>
    <property type="project" value="TreeGrafter"/>
</dbReference>
<feature type="region of interest" description="Disordered" evidence="5">
    <location>
        <begin position="309"/>
        <end position="336"/>
    </location>
</feature>
<dbReference type="PANTHER" id="PTHR31465">
    <property type="entry name" value="PROTEIN RTA1-RELATED"/>
    <property type="match status" value="1"/>
</dbReference>
<comment type="caution">
    <text evidence="7">The sequence shown here is derived from an EMBL/GenBank/DDBJ whole genome shotgun (WGS) entry which is preliminary data.</text>
</comment>
<feature type="region of interest" description="Disordered" evidence="5">
    <location>
        <begin position="367"/>
        <end position="395"/>
    </location>
</feature>
<evidence type="ECO:0000256" key="1">
    <source>
        <dbReference type="ARBA" id="ARBA00004141"/>
    </source>
</evidence>
<feature type="transmembrane region" description="Helical" evidence="6">
    <location>
        <begin position="202"/>
        <end position="228"/>
    </location>
</feature>
<protein>
    <submittedName>
        <fullName evidence="7">RTA1 like protein-domain-containing protein</fullName>
    </submittedName>
</protein>
<evidence type="ECO:0000256" key="6">
    <source>
        <dbReference type="SAM" id="Phobius"/>
    </source>
</evidence>
<dbReference type="Proteomes" id="UP001239445">
    <property type="component" value="Unassembled WGS sequence"/>
</dbReference>